<feature type="domain" description="Zn(2)-C6 fungal-type" evidence="2">
    <location>
        <begin position="49"/>
        <end position="72"/>
    </location>
</feature>
<dbReference type="EMBL" id="KN831768">
    <property type="protein sequence ID" value="KIM48597.1"/>
    <property type="molecule type" value="Genomic_DNA"/>
</dbReference>
<dbReference type="SUPFAM" id="SSF57701">
    <property type="entry name" value="Zn2/Cys6 DNA-binding domain"/>
    <property type="match status" value="1"/>
</dbReference>
<sequence length="87" mass="9399">MVCGVPRKPFSFLHSKFKTMDPSPQSSSSLIKGQPARIPSQSRARTTVVCAECKRLKLKCNKTTPCAGCKKPSTVLRSVHSPAAPQS</sequence>
<dbReference type="InterPro" id="IPR036864">
    <property type="entry name" value="Zn2-C6_fun-type_DNA-bd_sf"/>
</dbReference>
<name>A0A0C2Z622_HEBCY</name>
<protein>
    <recommendedName>
        <fullName evidence="2">Zn(2)-C6 fungal-type domain-containing protein</fullName>
    </recommendedName>
</protein>
<gene>
    <name evidence="3" type="ORF">M413DRAFT_81864</name>
</gene>
<evidence type="ECO:0000313" key="4">
    <source>
        <dbReference type="Proteomes" id="UP000053424"/>
    </source>
</evidence>
<evidence type="ECO:0000256" key="1">
    <source>
        <dbReference type="SAM" id="MobiDB-lite"/>
    </source>
</evidence>
<dbReference type="Pfam" id="PF00172">
    <property type="entry name" value="Zn_clus"/>
    <property type="match status" value="1"/>
</dbReference>
<keyword evidence="4" id="KW-1185">Reference proteome</keyword>
<dbReference type="AlphaFoldDB" id="A0A0C2Z622"/>
<dbReference type="HOGENOM" id="CLU_2483602_0_0_1"/>
<accession>A0A0C2Z622</accession>
<feature type="region of interest" description="Disordered" evidence="1">
    <location>
        <begin position="16"/>
        <end position="40"/>
    </location>
</feature>
<dbReference type="GO" id="GO:0000981">
    <property type="term" value="F:DNA-binding transcription factor activity, RNA polymerase II-specific"/>
    <property type="evidence" value="ECO:0007669"/>
    <property type="project" value="InterPro"/>
</dbReference>
<reference evidence="4" key="2">
    <citation type="submission" date="2015-01" db="EMBL/GenBank/DDBJ databases">
        <title>Evolutionary Origins and Diversification of the Mycorrhizal Mutualists.</title>
        <authorList>
            <consortium name="DOE Joint Genome Institute"/>
            <consortium name="Mycorrhizal Genomics Consortium"/>
            <person name="Kohler A."/>
            <person name="Kuo A."/>
            <person name="Nagy L.G."/>
            <person name="Floudas D."/>
            <person name="Copeland A."/>
            <person name="Barry K.W."/>
            <person name="Cichocki N."/>
            <person name="Veneault-Fourrey C."/>
            <person name="LaButti K."/>
            <person name="Lindquist E.A."/>
            <person name="Lipzen A."/>
            <person name="Lundell T."/>
            <person name="Morin E."/>
            <person name="Murat C."/>
            <person name="Riley R."/>
            <person name="Ohm R."/>
            <person name="Sun H."/>
            <person name="Tunlid A."/>
            <person name="Henrissat B."/>
            <person name="Grigoriev I.V."/>
            <person name="Hibbett D.S."/>
            <person name="Martin F."/>
        </authorList>
    </citation>
    <scope>NUCLEOTIDE SEQUENCE [LARGE SCALE GENOMIC DNA]</scope>
    <source>
        <strain evidence="4">h7</strain>
    </source>
</reference>
<dbReference type="InterPro" id="IPR001138">
    <property type="entry name" value="Zn2Cys6_DnaBD"/>
</dbReference>
<evidence type="ECO:0000313" key="3">
    <source>
        <dbReference type="EMBL" id="KIM48597.1"/>
    </source>
</evidence>
<dbReference type="OrthoDB" id="3061257at2759"/>
<dbReference type="Proteomes" id="UP000053424">
    <property type="component" value="Unassembled WGS sequence"/>
</dbReference>
<proteinExistence type="predicted"/>
<dbReference type="GO" id="GO:0008270">
    <property type="term" value="F:zinc ion binding"/>
    <property type="evidence" value="ECO:0007669"/>
    <property type="project" value="InterPro"/>
</dbReference>
<reference evidence="3 4" key="1">
    <citation type="submission" date="2014-04" db="EMBL/GenBank/DDBJ databases">
        <authorList>
            <consortium name="DOE Joint Genome Institute"/>
            <person name="Kuo A."/>
            <person name="Gay G."/>
            <person name="Dore J."/>
            <person name="Kohler A."/>
            <person name="Nagy L.G."/>
            <person name="Floudas D."/>
            <person name="Copeland A."/>
            <person name="Barry K.W."/>
            <person name="Cichocki N."/>
            <person name="Veneault-Fourrey C."/>
            <person name="LaButti K."/>
            <person name="Lindquist E.A."/>
            <person name="Lipzen A."/>
            <person name="Lundell T."/>
            <person name="Morin E."/>
            <person name="Murat C."/>
            <person name="Sun H."/>
            <person name="Tunlid A."/>
            <person name="Henrissat B."/>
            <person name="Grigoriev I.V."/>
            <person name="Hibbett D.S."/>
            <person name="Martin F."/>
            <person name="Nordberg H.P."/>
            <person name="Cantor M.N."/>
            <person name="Hua S.X."/>
        </authorList>
    </citation>
    <scope>NUCLEOTIDE SEQUENCE [LARGE SCALE GENOMIC DNA]</scope>
    <source>
        <strain evidence="4">h7</strain>
    </source>
</reference>
<evidence type="ECO:0000259" key="2">
    <source>
        <dbReference type="Pfam" id="PF00172"/>
    </source>
</evidence>
<organism evidence="3 4">
    <name type="scientific">Hebeloma cylindrosporum</name>
    <dbReference type="NCBI Taxonomy" id="76867"/>
    <lineage>
        <taxon>Eukaryota</taxon>
        <taxon>Fungi</taxon>
        <taxon>Dikarya</taxon>
        <taxon>Basidiomycota</taxon>
        <taxon>Agaricomycotina</taxon>
        <taxon>Agaricomycetes</taxon>
        <taxon>Agaricomycetidae</taxon>
        <taxon>Agaricales</taxon>
        <taxon>Agaricineae</taxon>
        <taxon>Hymenogastraceae</taxon>
        <taxon>Hebeloma</taxon>
    </lineage>
</organism>
<feature type="compositionally biased region" description="Polar residues" evidence="1">
    <location>
        <begin position="22"/>
        <end position="31"/>
    </location>
</feature>